<feature type="transmembrane region" description="Helical" evidence="1">
    <location>
        <begin position="136"/>
        <end position="160"/>
    </location>
</feature>
<feature type="transmembrane region" description="Helical" evidence="1">
    <location>
        <begin position="204"/>
        <end position="224"/>
    </location>
</feature>
<feature type="transmembrane region" description="Helical" evidence="1">
    <location>
        <begin position="280"/>
        <end position="298"/>
    </location>
</feature>
<protein>
    <recommendedName>
        <fullName evidence="4">Glycosyltransferase RgtA/B/C/D-like domain-containing protein</fullName>
    </recommendedName>
</protein>
<dbReference type="Proteomes" id="UP001370348">
    <property type="component" value="Chromosome"/>
</dbReference>
<reference evidence="2 3" key="1">
    <citation type="submission" date="2021-12" db="EMBL/GenBank/DDBJ databases">
        <title>Discovery of the Pendulisporaceae a myxobacterial family with distinct sporulation behavior and unique specialized metabolism.</title>
        <authorList>
            <person name="Garcia R."/>
            <person name="Popoff A."/>
            <person name="Bader C.D."/>
            <person name="Loehr J."/>
            <person name="Walesch S."/>
            <person name="Walt C."/>
            <person name="Boldt J."/>
            <person name="Bunk B."/>
            <person name="Haeckl F.J.F.P.J."/>
            <person name="Gunesch A.P."/>
            <person name="Birkelbach J."/>
            <person name="Nuebel U."/>
            <person name="Pietschmann T."/>
            <person name="Bach T."/>
            <person name="Mueller R."/>
        </authorList>
    </citation>
    <scope>NUCLEOTIDE SEQUENCE [LARGE SCALE GENOMIC DNA]</scope>
    <source>
        <strain evidence="2 3">MSr11954</strain>
    </source>
</reference>
<sequence length="752" mass="80144">MIGDVGSALGAWGKPPDAVAWAALFFAAVFAVSAVRRHEGSFAGLFHVGKHGLSRRRFLTITGFAAAFLSLGYIAFYLRGGPRIIDATSYWLQGRALAHGHVSWPVVDPTASFRGRFLLFHEPNLLSGIFPPGYPLLLAAGFWIGAPMVIGPVLAATLAVSTYVLAREVALHHARSPEAETVARFAVLLSLVCAALRYHTADTMSHGASALGITLAMATALRAVRLARPAWLVATGLAIGAVAATRMVSALPIAAGVLILVLGRSPRAQSTATWRERARAILAVLLGIAPGLLFLLCAQHAATGHWFGSTQLAYYAVSDGPPGCFRYGFGQGIGCLVEHGDFVRARLPHGYGLLEAAGTTLRRLWLHTGDVVNFEPLVLVLLLPAAHALRTSRACRMLALVVGLQIVAYAPFYFDGNYPGGGARFFADVLPLEHALLAFALVRMAHAGTAHDSTDGRVFAPIFTVLAVAAFGFAIHTAHGHHALAERDGGRPMYEPDRAREAGLTQGLLFFDTDHGFNLAYDPALSASHGVLAVRRRHDDGDRLLYDMLGHPISHHYTFVPEPGGASSIETWIPPAILDDTYRFEAETEWPPLAQTGGHAQAIFAAGTGASEDRVLELVPDGPEGEASAEIALPLPSSPPIDGASTTRFSGVQGDARSTFVVEPRVLRRGTGARGSLILYTATDGFSPRIEKARWDWSDEPSLPEKPGNILDLAGRTIILDGASQGVVSCRMVLRAQHGAVALDKTTVKAHR</sequence>
<feature type="transmembrane region" description="Helical" evidence="1">
    <location>
        <begin position="426"/>
        <end position="446"/>
    </location>
</feature>
<feature type="transmembrane region" description="Helical" evidence="1">
    <location>
        <begin position="397"/>
        <end position="414"/>
    </location>
</feature>
<keyword evidence="1" id="KW-0812">Transmembrane</keyword>
<feature type="transmembrane region" description="Helical" evidence="1">
    <location>
        <begin position="18"/>
        <end position="37"/>
    </location>
</feature>
<feature type="transmembrane region" description="Helical" evidence="1">
    <location>
        <begin position="458"/>
        <end position="478"/>
    </location>
</feature>
<dbReference type="RefSeq" id="WP_394821879.1">
    <property type="nucleotide sequence ID" value="NZ_CP089984.1"/>
</dbReference>
<feature type="transmembrane region" description="Helical" evidence="1">
    <location>
        <begin position="231"/>
        <end position="260"/>
    </location>
</feature>
<keyword evidence="1" id="KW-0472">Membrane</keyword>
<proteinExistence type="predicted"/>
<keyword evidence="3" id="KW-1185">Reference proteome</keyword>
<evidence type="ECO:0008006" key="4">
    <source>
        <dbReference type="Google" id="ProtNLM"/>
    </source>
</evidence>
<name>A0ABZ2LMY5_9BACT</name>
<evidence type="ECO:0000313" key="2">
    <source>
        <dbReference type="EMBL" id="WXB12259.1"/>
    </source>
</evidence>
<evidence type="ECO:0000256" key="1">
    <source>
        <dbReference type="SAM" id="Phobius"/>
    </source>
</evidence>
<feature type="transmembrane region" description="Helical" evidence="1">
    <location>
        <begin position="58"/>
        <end position="78"/>
    </location>
</feature>
<keyword evidence="1" id="KW-1133">Transmembrane helix</keyword>
<accession>A0ABZ2LMY5</accession>
<organism evidence="2 3">
    <name type="scientific">Pendulispora albinea</name>
    <dbReference type="NCBI Taxonomy" id="2741071"/>
    <lineage>
        <taxon>Bacteria</taxon>
        <taxon>Pseudomonadati</taxon>
        <taxon>Myxococcota</taxon>
        <taxon>Myxococcia</taxon>
        <taxon>Myxococcales</taxon>
        <taxon>Sorangiineae</taxon>
        <taxon>Pendulisporaceae</taxon>
        <taxon>Pendulispora</taxon>
    </lineage>
</organism>
<dbReference type="EMBL" id="CP089984">
    <property type="protein sequence ID" value="WXB12259.1"/>
    <property type="molecule type" value="Genomic_DNA"/>
</dbReference>
<evidence type="ECO:0000313" key="3">
    <source>
        <dbReference type="Proteomes" id="UP001370348"/>
    </source>
</evidence>
<gene>
    <name evidence="2" type="ORF">LZC94_30970</name>
</gene>